<feature type="non-terminal residue" evidence="1">
    <location>
        <position position="1"/>
    </location>
</feature>
<dbReference type="AlphaFoldDB" id="T1ALZ5"/>
<accession>T1ALZ5</accession>
<dbReference type="EMBL" id="AUZX01006877">
    <property type="protein sequence ID" value="EQD61621.1"/>
    <property type="molecule type" value="Genomic_DNA"/>
</dbReference>
<reference evidence="1" key="2">
    <citation type="journal article" date="2014" name="ISME J.">
        <title>Microbial stratification in low pH oxic and suboxic macroscopic growths along an acid mine drainage.</title>
        <authorList>
            <person name="Mendez-Garcia C."/>
            <person name="Mesa V."/>
            <person name="Sprenger R.R."/>
            <person name="Richter M."/>
            <person name="Diez M.S."/>
            <person name="Solano J."/>
            <person name="Bargiela R."/>
            <person name="Golyshina O.V."/>
            <person name="Manteca A."/>
            <person name="Ramos J.L."/>
            <person name="Gallego J.R."/>
            <person name="Llorente I."/>
            <person name="Martins Dos Santos V.A."/>
            <person name="Jensen O.N."/>
            <person name="Pelaez A.I."/>
            <person name="Sanchez J."/>
            <person name="Ferrer M."/>
        </authorList>
    </citation>
    <scope>NUCLEOTIDE SEQUENCE</scope>
</reference>
<protein>
    <submittedName>
        <fullName evidence="1">Uncharacterized protein</fullName>
    </submittedName>
</protein>
<dbReference type="SUPFAM" id="SSF51445">
    <property type="entry name" value="(Trans)glycosidases"/>
    <property type="match status" value="1"/>
</dbReference>
<comment type="caution">
    <text evidence="1">The sequence shown here is derived from an EMBL/GenBank/DDBJ whole genome shotgun (WGS) entry which is preliminary data.</text>
</comment>
<gene>
    <name evidence="1" type="ORF">B1A_09643</name>
</gene>
<proteinExistence type="predicted"/>
<organism evidence="1">
    <name type="scientific">mine drainage metagenome</name>
    <dbReference type="NCBI Taxonomy" id="410659"/>
    <lineage>
        <taxon>unclassified sequences</taxon>
        <taxon>metagenomes</taxon>
        <taxon>ecological metagenomes</taxon>
    </lineage>
</organism>
<evidence type="ECO:0000313" key="1">
    <source>
        <dbReference type="EMBL" id="EQD61621.1"/>
    </source>
</evidence>
<sequence length="164" mass="18527">YTISYVYDHTHAPTMLTLYWQLGEDDARHSMFQWISQNLTLSEISHLTYVGISLYPQEAPMGTAFNRVVTVLHNVWFPKQTIFISELGYGGQGVTGSWWWGSPTASGDSQKAEVYNLYLAALLAYPYGGGGGFWWYFAEDFTNEPKLMSAMHALYADTRIGPFA</sequence>
<feature type="non-terminal residue" evidence="1">
    <location>
        <position position="164"/>
    </location>
</feature>
<dbReference type="InterPro" id="IPR017853">
    <property type="entry name" value="GH"/>
</dbReference>
<name>T1ALZ5_9ZZZZ</name>
<reference evidence="1" key="1">
    <citation type="submission" date="2013-08" db="EMBL/GenBank/DDBJ databases">
        <authorList>
            <person name="Mendez C."/>
            <person name="Richter M."/>
            <person name="Ferrer M."/>
            <person name="Sanchez J."/>
        </authorList>
    </citation>
    <scope>NUCLEOTIDE SEQUENCE</scope>
</reference>